<proteinExistence type="predicted"/>
<name>A0A1X7SLQ2_AMPQE</name>
<dbReference type="PANTHER" id="PTHR47642:SF3">
    <property type="entry name" value="ATP-DEPENDENT DNA HELICASE"/>
    <property type="match status" value="1"/>
</dbReference>
<dbReference type="CDD" id="cd18809">
    <property type="entry name" value="SF1_C_RecD"/>
    <property type="match status" value="1"/>
</dbReference>
<organism evidence="1">
    <name type="scientific">Amphimedon queenslandica</name>
    <name type="common">Sponge</name>
    <dbReference type="NCBI Taxonomy" id="400682"/>
    <lineage>
        <taxon>Eukaryota</taxon>
        <taxon>Metazoa</taxon>
        <taxon>Porifera</taxon>
        <taxon>Demospongiae</taxon>
        <taxon>Heteroscleromorpha</taxon>
        <taxon>Haplosclerida</taxon>
        <taxon>Niphatidae</taxon>
        <taxon>Amphimedon</taxon>
    </lineage>
</organism>
<dbReference type="OrthoDB" id="416437at2759"/>
<dbReference type="PANTHER" id="PTHR47642">
    <property type="entry name" value="ATP-DEPENDENT DNA HELICASE"/>
    <property type="match status" value="1"/>
</dbReference>
<reference evidence="1" key="1">
    <citation type="submission" date="2017-05" db="UniProtKB">
        <authorList>
            <consortium name="EnsemblMetazoa"/>
        </authorList>
    </citation>
    <scope>IDENTIFICATION</scope>
</reference>
<dbReference type="AlphaFoldDB" id="A0A1X7SLQ2"/>
<dbReference type="InterPro" id="IPR051055">
    <property type="entry name" value="PIF1_helicase"/>
</dbReference>
<dbReference type="InterPro" id="IPR027417">
    <property type="entry name" value="P-loop_NTPase"/>
</dbReference>
<evidence type="ECO:0000313" key="1">
    <source>
        <dbReference type="EnsemblMetazoa" id="Aqu2.1.03062_001"/>
    </source>
</evidence>
<protein>
    <submittedName>
        <fullName evidence="1">ATP-dependent DNA helicase</fullName>
    </submittedName>
</protein>
<dbReference type="EnsemblMetazoa" id="Aqu2.1.03062_001">
    <property type="protein sequence ID" value="Aqu2.1.03062_001"/>
    <property type="gene ID" value="Aqu2.1.03062"/>
</dbReference>
<accession>A0A1X7SLQ2</accession>
<dbReference type="InParanoid" id="A0A1X7SLQ2"/>
<dbReference type="SUPFAM" id="SSF52540">
    <property type="entry name" value="P-loop containing nucleoside triphosphate hydrolases"/>
    <property type="match status" value="1"/>
</dbReference>
<sequence length="124" mass="13549">MELMVGDFPQKVYVKFHGPCVGLVSRVTIDDSTEQDAVPIEPVTANFYGKQRVTLQHTQLPLLPCRAATIHKVQGLSLDAAEIDVGPKMFEDGMAYVALSTVRTLQAVALPRLVERKITSAVAK</sequence>